<sequence>MIFSGGAMDLAEMGLASNVAYFIFVRIRADRNNTDGGRGQGGHGYCG</sequence>
<evidence type="ECO:0000313" key="2">
    <source>
        <dbReference type="Proteomes" id="UP000070339"/>
    </source>
</evidence>
<keyword evidence="2" id="KW-1185">Reference proteome</keyword>
<name>A0ABR5V5T1_9CORY</name>
<reference evidence="1 2" key="1">
    <citation type="journal article" date="2016" name="Int. J. Syst. Evol. Microbiol.">
        <title>Resolving the Complexity of Human Skin Metagenomes Using Single-Molecule Sequencing.</title>
        <authorList>
            <consortium name="NISC Comparative Sequencing Program"/>
            <person name="Tsai Y.C."/>
            <person name="Conlan S."/>
            <person name="Deming C."/>
            <person name="Segre J.A."/>
            <person name="Kong H.H."/>
            <person name="Korlach J."/>
            <person name="Oh J."/>
        </authorList>
    </citation>
    <scope>NUCLEOTIDE SEQUENCE [LARGE SCALE GENOMIC DNA]</scope>
    <source>
        <strain evidence="1 2">1B08</strain>
    </source>
</reference>
<organism evidence="1 2">
    <name type="scientific">Corynebacterium simulans</name>
    <dbReference type="NCBI Taxonomy" id="146827"/>
    <lineage>
        <taxon>Bacteria</taxon>
        <taxon>Bacillati</taxon>
        <taxon>Actinomycetota</taxon>
        <taxon>Actinomycetes</taxon>
        <taxon>Mycobacteriales</taxon>
        <taxon>Corynebacteriaceae</taxon>
        <taxon>Corynebacterium</taxon>
    </lineage>
</organism>
<comment type="caution">
    <text evidence="1">The sequence shown here is derived from an EMBL/GenBank/DDBJ whole genome shotgun (WGS) entry which is preliminary data.</text>
</comment>
<proteinExistence type="predicted"/>
<protein>
    <submittedName>
        <fullName evidence="1">Uncharacterized protein</fullName>
    </submittedName>
</protein>
<dbReference type="Proteomes" id="UP000070339">
    <property type="component" value="Unassembled WGS sequence"/>
</dbReference>
<gene>
    <name evidence="1" type="ORF">WM41_2564</name>
</gene>
<accession>A0ABR5V5T1</accession>
<dbReference type="EMBL" id="LTEB01000064">
    <property type="protein sequence ID" value="KXU16829.1"/>
    <property type="molecule type" value="Genomic_DNA"/>
</dbReference>
<evidence type="ECO:0000313" key="1">
    <source>
        <dbReference type="EMBL" id="KXU16829.1"/>
    </source>
</evidence>